<proteinExistence type="predicted"/>
<accession>A0A7R9MT22</accession>
<keyword evidence="3" id="KW-1185">Reference proteome</keyword>
<evidence type="ECO:0000313" key="2">
    <source>
        <dbReference type="EMBL" id="CAD7665299.1"/>
    </source>
</evidence>
<dbReference type="EMBL" id="OC959716">
    <property type="protein sequence ID" value="CAD7665295.1"/>
    <property type="molecule type" value="Genomic_DNA"/>
</dbReference>
<dbReference type="AlphaFoldDB" id="A0A7R9MT22"/>
<reference evidence="1" key="1">
    <citation type="submission" date="2020-11" db="EMBL/GenBank/DDBJ databases">
        <authorList>
            <person name="Tran Van P."/>
        </authorList>
    </citation>
    <scope>NUCLEOTIDE SEQUENCE</scope>
</reference>
<dbReference type="Proteomes" id="UP000728032">
    <property type="component" value="Unassembled WGS sequence"/>
</dbReference>
<feature type="non-terminal residue" evidence="1">
    <location>
        <position position="101"/>
    </location>
</feature>
<protein>
    <submittedName>
        <fullName evidence="1">Uncharacterized protein</fullName>
    </submittedName>
</protein>
<dbReference type="EMBL" id="CAJPVJ010044933">
    <property type="protein sequence ID" value="CAG2182436.1"/>
    <property type="molecule type" value="Genomic_DNA"/>
</dbReference>
<evidence type="ECO:0000313" key="3">
    <source>
        <dbReference type="Proteomes" id="UP000728032"/>
    </source>
</evidence>
<dbReference type="EMBL" id="CAJPVJ010044891">
    <property type="protein sequence ID" value="CAG2182432.1"/>
    <property type="molecule type" value="Genomic_DNA"/>
</dbReference>
<evidence type="ECO:0000313" key="1">
    <source>
        <dbReference type="EMBL" id="CAD7665295.1"/>
    </source>
</evidence>
<organism evidence="1">
    <name type="scientific">Oppiella nova</name>
    <dbReference type="NCBI Taxonomy" id="334625"/>
    <lineage>
        <taxon>Eukaryota</taxon>
        <taxon>Metazoa</taxon>
        <taxon>Ecdysozoa</taxon>
        <taxon>Arthropoda</taxon>
        <taxon>Chelicerata</taxon>
        <taxon>Arachnida</taxon>
        <taxon>Acari</taxon>
        <taxon>Acariformes</taxon>
        <taxon>Sarcoptiformes</taxon>
        <taxon>Oribatida</taxon>
        <taxon>Brachypylina</taxon>
        <taxon>Oppioidea</taxon>
        <taxon>Oppiidae</taxon>
        <taxon>Oppiella</taxon>
    </lineage>
</organism>
<name>A0A7R9MT22_9ACAR</name>
<sequence>MSDDGSGSGDDDLIATLHRISGKRKMSFDDVMAAADDSGLPQPDSGHKKVRIAHQNTHNMPTKTAEKKVLRPTPTQAMQQRYVAQTNAMITSIKNSSNNNT</sequence>
<gene>
    <name evidence="1" type="ORF">ONB1V03_LOCUS21853</name>
    <name evidence="2" type="ORF">ONB1V03_LOCUS21857</name>
</gene>
<dbReference type="EMBL" id="OC959758">
    <property type="protein sequence ID" value="CAD7665299.1"/>
    <property type="molecule type" value="Genomic_DNA"/>
</dbReference>